<dbReference type="GO" id="GO:0016787">
    <property type="term" value="F:hydrolase activity"/>
    <property type="evidence" value="ECO:0007669"/>
    <property type="project" value="UniProtKB-KW"/>
</dbReference>
<evidence type="ECO:0000256" key="2">
    <source>
        <dbReference type="SAM" id="SignalP"/>
    </source>
</evidence>
<dbReference type="Proteomes" id="UP001320831">
    <property type="component" value="Unassembled WGS sequence"/>
</dbReference>
<feature type="signal peptide" evidence="2">
    <location>
        <begin position="1"/>
        <end position="22"/>
    </location>
</feature>
<dbReference type="Pfam" id="PF13354">
    <property type="entry name" value="Beta-lactamase2"/>
    <property type="match status" value="1"/>
</dbReference>
<dbReference type="InterPro" id="IPR012338">
    <property type="entry name" value="Beta-lactam/transpept-like"/>
</dbReference>
<dbReference type="RefSeq" id="WP_260903474.1">
    <property type="nucleotide sequence ID" value="NZ_JAOCZP010000003.1"/>
</dbReference>
<keyword evidence="5" id="KW-1185">Reference proteome</keyword>
<dbReference type="InterPro" id="IPR000871">
    <property type="entry name" value="Beta-lactam_class-A"/>
</dbReference>
<organism evidence="4 5">
    <name type="scientific">Chelativorans salis</name>
    <dbReference type="NCBI Taxonomy" id="2978478"/>
    <lineage>
        <taxon>Bacteria</taxon>
        <taxon>Pseudomonadati</taxon>
        <taxon>Pseudomonadota</taxon>
        <taxon>Alphaproteobacteria</taxon>
        <taxon>Hyphomicrobiales</taxon>
        <taxon>Phyllobacteriaceae</taxon>
        <taxon>Chelativorans</taxon>
    </lineage>
</organism>
<dbReference type="InterPro" id="IPR045155">
    <property type="entry name" value="Beta-lactam_cat"/>
</dbReference>
<evidence type="ECO:0000313" key="4">
    <source>
        <dbReference type="EMBL" id="MCT7376044.1"/>
    </source>
</evidence>
<accession>A0ABT2LNR0</accession>
<protein>
    <submittedName>
        <fullName evidence="4">Serine hydrolase</fullName>
    </submittedName>
</protein>
<dbReference type="Gene3D" id="3.40.710.10">
    <property type="entry name" value="DD-peptidase/beta-lactamase superfamily"/>
    <property type="match status" value="1"/>
</dbReference>
<reference evidence="4 5" key="1">
    <citation type="submission" date="2022-09" db="EMBL/GenBank/DDBJ databases">
        <title>Chelativorans salina sp. nov., a novel slightly halophilic bacterium isolated from a saline lake sediment enrichment.</title>
        <authorList>
            <person name="Gao L."/>
            <person name="Fang B.-Z."/>
            <person name="Li W.-J."/>
        </authorList>
    </citation>
    <scope>NUCLEOTIDE SEQUENCE [LARGE SCALE GENOMIC DNA]</scope>
    <source>
        <strain evidence="4 5">EGI FJ00035</strain>
    </source>
</reference>
<comment type="caution">
    <text evidence="4">The sequence shown here is derived from an EMBL/GenBank/DDBJ whole genome shotgun (WGS) entry which is preliminary data.</text>
</comment>
<evidence type="ECO:0000259" key="3">
    <source>
        <dbReference type="Pfam" id="PF13354"/>
    </source>
</evidence>
<dbReference type="PANTHER" id="PTHR35333">
    <property type="entry name" value="BETA-LACTAMASE"/>
    <property type="match status" value="1"/>
</dbReference>
<dbReference type="EMBL" id="JAOCZP010000003">
    <property type="protein sequence ID" value="MCT7376044.1"/>
    <property type="molecule type" value="Genomic_DNA"/>
</dbReference>
<evidence type="ECO:0000256" key="1">
    <source>
        <dbReference type="ARBA" id="ARBA00001526"/>
    </source>
</evidence>
<name>A0ABT2LNR0_9HYPH</name>
<keyword evidence="4" id="KW-0378">Hydrolase</keyword>
<dbReference type="SUPFAM" id="SSF56601">
    <property type="entry name" value="beta-lactamase/transpeptidase-like"/>
    <property type="match status" value="1"/>
</dbReference>
<feature type="domain" description="Beta-lactamase class A catalytic" evidence="3">
    <location>
        <begin position="137"/>
        <end position="237"/>
    </location>
</feature>
<gene>
    <name evidence="4" type="ORF">N5A92_13480</name>
</gene>
<proteinExistence type="predicted"/>
<comment type="catalytic activity">
    <reaction evidence="1">
        <text>a beta-lactam + H2O = a substituted beta-amino acid</text>
        <dbReference type="Rhea" id="RHEA:20401"/>
        <dbReference type="ChEBI" id="CHEBI:15377"/>
        <dbReference type="ChEBI" id="CHEBI:35627"/>
        <dbReference type="ChEBI" id="CHEBI:140347"/>
        <dbReference type="EC" id="3.5.2.6"/>
    </reaction>
</comment>
<evidence type="ECO:0000313" key="5">
    <source>
        <dbReference type="Proteomes" id="UP001320831"/>
    </source>
</evidence>
<dbReference type="PANTHER" id="PTHR35333:SF5">
    <property type="entry name" value="CONSERVED LIPOPROTEIN LPQF-RELATED"/>
    <property type="match status" value="1"/>
</dbReference>
<keyword evidence="2" id="KW-0732">Signal</keyword>
<feature type="chain" id="PRO_5046391470" evidence="2">
    <location>
        <begin position="23"/>
        <end position="394"/>
    </location>
</feature>
<sequence>MRTLFTLAAISGLLTFPAAAGAQEPADPKTVLKRLFEAPELETEWFAPNFLAQIPAAQIVGVVEDLEKQYGSLQSISGEGQRFTITLERAKIPTRLVLDAEGRIAGLLFEPAVAAGALAEQVDAITGLPGRTALLVLSNGEERAAHNADVPLAVGSAAKLAVLKAVADAVSDERLEWDQVVPLDSEWRSLPSGILQDWPDGTPLTVATLANLMISISDNTATDALIKLVGREAVEAVTPRNTPFLTTRELFTLKADGNEEWRSAWIAGDEEARRDLLEQIASAPLPGEDALSTGPTIEIEWFLSGRELCTLMKEVADLPALHINPGLAASKDWREIAYKGGSETGVLNYTTWLEDAEGTSHCVVATWNNGNAAIEERQLVSSYRGILGALREGE</sequence>